<keyword evidence="2" id="KW-1185">Reference proteome</keyword>
<accession>A0A844YEC2</accession>
<dbReference type="AlphaFoldDB" id="A0A844YEC2"/>
<dbReference type="InterPro" id="IPR038301">
    <property type="entry name" value="AraC-like_sf"/>
</dbReference>
<dbReference type="Pfam" id="PF07323">
    <property type="entry name" value="DUF1465"/>
    <property type="match status" value="1"/>
</dbReference>
<proteinExistence type="predicted"/>
<evidence type="ECO:0000313" key="1">
    <source>
        <dbReference type="EMBL" id="MXO62297.1"/>
    </source>
</evidence>
<organism evidence="1 2">
    <name type="scientific">Qipengyuania oceanensis</name>
    <dbReference type="NCBI Taxonomy" id="1463597"/>
    <lineage>
        <taxon>Bacteria</taxon>
        <taxon>Pseudomonadati</taxon>
        <taxon>Pseudomonadota</taxon>
        <taxon>Alphaproteobacteria</taxon>
        <taxon>Sphingomonadales</taxon>
        <taxon>Erythrobacteraceae</taxon>
        <taxon>Qipengyuania</taxon>
    </lineage>
</organism>
<gene>
    <name evidence="1" type="ORF">GRI48_04645</name>
</gene>
<dbReference type="EMBL" id="WTYN01000001">
    <property type="protein sequence ID" value="MXO62297.1"/>
    <property type="molecule type" value="Genomic_DNA"/>
</dbReference>
<dbReference type="RefSeq" id="WP_160672090.1">
    <property type="nucleotide sequence ID" value="NZ_WTYN01000001.1"/>
</dbReference>
<reference evidence="1 2" key="1">
    <citation type="submission" date="2019-12" db="EMBL/GenBank/DDBJ databases">
        <title>Genomic-based taxomic classification of the family Erythrobacteraceae.</title>
        <authorList>
            <person name="Xu L."/>
        </authorList>
    </citation>
    <scope>NUCLEOTIDE SEQUENCE [LARGE SCALE GENOMIC DNA]</scope>
    <source>
        <strain evidence="1 2">MCCC 1A09965</strain>
    </source>
</reference>
<dbReference type="OrthoDB" id="9799531at2"/>
<name>A0A844YEC2_9SPHN</name>
<dbReference type="Gene3D" id="1.10.8.930">
    <property type="entry name" value="Protein of unknown function DUF1465"/>
    <property type="match status" value="1"/>
</dbReference>
<comment type="caution">
    <text evidence="1">The sequence shown here is derived from an EMBL/GenBank/DDBJ whole genome shotgun (WGS) entry which is preliminary data.</text>
</comment>
<protein>
    <submittedName>
        <fullName evidence="1">DUF1465 family protein</fullName>
    </submittedName>
</protein>
<sequence length="154" mass="17749">MRWTSDISEPIVEALYCEALVLADEVRAAFDLMPADQRYEPSDSEKLAMSVEGLRTTTRMMHVLAWLLNQRAYFSGDLSETQLRRHGELPQDRPADPEQLELLDAETRDLVAQTEQMHSRIARLDRAWRDGFEVHIPTVRQMRGRLEEALQAGL</sequence>
<dbReference type="InterPro" id="IPR010848">
    <property type="entry name" value="DUF1465"/>
</dbReference>
<evidence type="ECO:0000313" key="2">
    <source>
        <dbReference type="Proteomes" id="UP000445582"/>
    </source>
</evidence>
<dbReference type="Proteomes" id="UP000445582">
    <property type="component" value="Unassembled WGS sequence"/>
</dbReference>